<dbReference type="InterPro" id="IPR023395">
    <property type="entry name" value="MCP_dom_sf"/>
</dbReference>
<accession>R4XBK3</accession>
<dbReference type="Proteomes" id="UP000013776">
    <property type="component" value="Unassembled WGS sequence"/>
</dbReference>
<organism evidence="12 13">
    <name type="scientific">Taphrina deformans (strain PYCC 5710 / ATCC 11124 / CBS 356.35 / IMI 108563 / JCM 9778 / NBRC 8474)</name>
    <name type="common">Peach leaf curl fungus</name>
    <name type="synonym">Lalaria deformans</name>
    <dbReference type="NCBI Taxonomy" id="1097556"/>
    <lineage>
        <taxon>Eukaryota</taxon>
        <taxon>Fungi</taxon>
        <taxon>Dikarya</taxon>
        <taxon>Ascomycota</taxon>
        <taxon>Taphrinomycotina</taxon>
        <taxon>Taphrinomycetes</taxon>
        <taxon>Taphrinales</taxon>
        <taxon>Taphrinaceae</taxon>
        <taxon>Taphrina</taxon>
    </lineage>
</organism>
<dbReference type="AlphaFoldDB" id="R4XBK3"/>
<reference evidence="12 13" key="1">
    <citation type="journal article" date="2013" name="MBio">
        <title>Genome sequencing of the plant pathogen Taphrina deformans, the causal agent of peach leaf curl.</title>
        <authorList>
            <person name="Cisse O.H."/>
            <person name="Almeida J.M.G.C.F."/>
            <person name="Fonseca A."/>
            <person name="Kumar A.A."/>
            <person name="Salojaervi J."/>
            <person name="Overmyer K."/>
            <person name="Hauser P.M."/>
            <person name="Pagni M."/>
        </authorList>
    </citation>
    <scope>NUCLEOTIDE SEQUENCE [LARGE SCALE GENOMIC DNA]</scope>
    <source>
        <strain evidence="13">PYCC 5710 / ATCC 11124 / CBS 356.35 / IMI 108563 / JCM 9778 / NBRC 8474</strain>
    </source>
</reference>
<comment type="caution">
    <text evidence="12">The sequence shown here is derived from an EMBL/GenBank/DDBJ whole genome shotgun (WGS) entry which is preliminary data.</text>
</comment>
<evidence type="ECO:0000256" key="10">
    <source>
        <dbReference type="PROSITE-ProRule" id="PRU00282"/>
    </source>
</evidence>
<evidence type="ECO:0000313" key="12">
    <source>
        <dbReference type="EMBL" id="CCG80718.1"/>
    </source>
</evidence>
<feature type="repeat" description="Solcar" evidence="10">
    <location>
        <begin position="254"/>
        <end position="341"/>
    </location>
</feature>
<dbReference type="InterPro" id="IPR045315">
    <property type="entry name" value="Mtm1-like"/>
</dbReference>
<feature type="repeat" description="Solcar" evidence="10">
    <location>
        <begin position="13"/>
        <end position="151"/>
    </location>
</feature>
<dbReference type="PANTHER" id="PTHR45760:SF2">
    <property type="entry name" value="FI19922P1-RELATED"/>
    <property type="match status" value="1"/>
</dbReference>
<evidence type="ECO:0000256" key="11">
    <source>
        <dbReference type="RuleBase" id="RU000488"/>
    </source>
</evidence>
<comment type="subcellular location">
    <subcellularLocation>
        <location evidence="1">Mitochondrion inner membrane</location>
        <topology evidence="1">Multi-pass membrane protein</topology>
    </subcellularLocation>
</comment>
<evidence type="ECO:0000256" key="7">
    <source>
        <dbReference type="ARBA" id="ARBA00022989"/>
    </source>
</evidence>
<dbReference type="eggNOG" id="KOG0761">
    <property type="taxonomic scope" value="Eukaryota"/>
</dbReference>
<dbReference type="EMBL" id="CAHR02000005">
    <property type="protein sequence ID" value="CCG80718.1"/>
    <property type="molecule type" value="Genomic_DNA"/>
</dbReference>
<evidence type="ECO:0000256" key="8">
    <source>
        <dbReference type="ARBA" id="ARBA00023128"/>
    </source>
</evidence>
<keyword evidence="7" id="KW-1133">Transmembrane helix</keyword>
<protein>
    <submittedName>
        <fullName evidence="12">Mitochondrial carrier protein</fullName>
    </submittedName>
</protein>
<dbReference type="PANTHER" id="PTHR45760">
    <property type="entry name" value="FI19922P1-RELATED"/>
    <property type="match status" value="1"/>
</dbReference>
<keyword evidence="5" id="KW-0677">Repeat</keyword>
<evidence type="ECO:0000256" key="6">
    <source>
        <dbReference type="ARBA" id="ARBA00022792"/>
    </source>
</evidence>
<evidence type="ECO:0000256" key="1">
    <source>
        <dbReference type="ARBA" id="ARBA00004448"/>
    </source>
</evidence>
<dbReference type="STRING" id="1097556.R4XBK3"/>
<dbReference type="InterPro" id="IPR018108">
    <property type="entry name" value="MCP_transmembrane"/>
</dbReference>
<dbReference type="GO" id="GO:1990542">
    <property type="term" value="P:mitochondrial transmembrane transport"/>
    <property type="evidence" value="ECO:0007669"/>
    <property type="project" value="InterPro"/>
</dbReference>
<evidence type="ECO:0000256" key="9">
    <source>
        <dbReference type="ARBA" id="ARBA00023136"/>
    </source>
</evidence>
<keyword evidence="4 10" id="KW-0812">Transmembrane</keyword>
<keyword evidence="8" id="KW-0496">Mitochondrion</keyword>
<keyword evidence="9 10" id="KW-0472">Membrane</keyword>
<evidence type="ECO:0000256" key="4">
    <source>
        <dbReference type="ARBA" id="ARBA00022692"/>
    </source>
</evidence>
<dbReference type="OrthoDB" id="1747031at2759"/>
<keyword evidence="3 11" id="KW-0813">Transport</keyword>
<evidence type="ECO:0000313" key="13">
    <source>
        <dbReference type="Proteomes" id="UP000013776"/>
    </source>
</evidence>
<gene>
    <name evidence="12" type="ORF">TAPDE_000267</name>
</gene>
<feature type="repeat" description="Solcar" evidence="10">
    <location>
        <begin position="155"/>
        <end position="246"/>
    </location>
</feature>
<dbReference type="Gene3D" id="1.50.40.10">
    <property type="entry name" value="Mitochondrial carrier domain"/>
    <property type="match status" value="2"/>
</dbReference>
<dbReference type="PROSITE" id="PS50920">
    <property type="entry name" value="SOLCAR"/>
    <property type="match status" value="3"/>
</dbReference>
<dbReference type="Pfam" id="PF00153">
    <property type="entry name" value="Mito_carr"/>
    <property type="match status" value="4"/>
</dbReference>
<comment type="similarity">
    <text evidence="2 11">Belongs to the mitochondrial carrier (TC 2.A.29) family.</text>
</comment>
<proteinExistence type="inferred from homology"/>
<dbReference type="GO" id="GO:0005743">
    <property type="term" value="C:mitochondrial inner membrane"/>
    <property type="evidence" value="ECO:0007669"/>
    <property type="project" value="UniProtKB-SubCell"/>
</dbReference>
<evidence type="ECO:0000256" key="2">
    <source>
        <dbReference type="ARBA" id="ARBA00006375"/>
    </source>
</evidence>
<keyword evidence="6" id="KW-0999">Mitochondrion inner membrane</keyword>
<keyword evidence="13" id="KW-1185">Reference proteome</keyword>
<evidence type="ECO:0000256" key="5">
    <source>
        <dbReference type="ARBA" id="ARBA00022737"/>
    </source>
</evidence>
<evidence type="ECO:0000256" key="3">
    <source>
        <dbReference type="ARBA" id="ARBA00022448"/>
    </source>
</evidence>
<name>R4XBK3_TAPDE</name>
<dbReference type="SUPFAM" id="SSF103506">
    <property type="entry name" value="Mitochondrial carrier"/>
    <property type="match status" value="1"/>
</dbReference>
<dbReference type="VEuPathDB" id="FungiDB:TAPDE_000267"/>
<sequence length="350" mass="38366">MTKRTAEDAFVQVSPVQKAISAISGAVMTSLIVTPLDVVKTRLQSQSINQPDPMCCRETYFESTLLQNSPVRARLQTLGTFPGAASCSPSPDVCVAEETALKRFTGTWEGLVKIARHEGISSLWRGLSPTLFMAVPSTVIYFVGYEQLRAIVNNDSAWAPLLCGGLARTASATVISPLELLRTRLQSASHQGSSASESFKETTRGIREMVRADGVRTLWRGLNLTLMRDVPFSAFYWLGYERTKTRMVDAGVTSPFLQSFISGGISGTFAALITTPFDVAKTKRQVLNRTTDGNQSMWQLMKTIHAEEGLKGLWRGTIPRCLKVSPACAIMISSYEICQRHIFAGKSAIQ</sequence>